<feature type="transmembrane region" description="Helical" evidence="8">
    <location>
        <begin position="359"/>
        <end position="379"/>
    </location>
</feature>
<sequence length="569" mass="62885">MSEKSDTNVINVGNAPEVSNESSMTFRTSATNIDETLENNIKRSSHIIELEHCDKKDNTSAIAPASESVKKVLSLTPTPQSGLKDFKPDDERYTCFTRYQKWVIMVIVIFIGFLGPMAGNIYIPALPLLQQKFEVGSTTINSTVSAFMAVFSVGPLFWGMFADSTGRKFLYIISLLLLIIVNVLLASVPANIGALYVLRVFQAFGSSSAISLGTGTVSDITPPKHRGKAIGYFMMGPNMGPILAPIISGLILIKSDAWRWLFGFTSIMSGIALIAVLLILPETLRCIVGNGDQRWKKSGNFGTVAQEDEESLSNAEPPDWRLFSDIGIQKPVNTGPRFQFLYPRPSKPSLHIYWKMMKIMPVTLSSISTALLFANYYAFSVTMSHFLQTDYNMSNLEVGASYVCPGLAMMIGSQSGGHLSDYMRQRWVKKHEDQKFPLELRLILQIFGILINMTGCIGYGWAVYRHYHLSVILVFSALTAFGLTWCSNTTMTYLTELLSRRTAGAIAVSSFFRNIAATISSAIIIKLCNIMGIGWCFTGLGFCNLVSLVGVLYLLKNSGYWQGRINNGM</sequence>
<dbReference type="InterPro" id="IPR020846">
    <property type="entry name" value="MFS_dom"/>
</dbReference>
<evidence type="ECO:0000256" key="4">
    <source>
        <dbReference type="ARBA" id="ARBA00022989"/>
    </source>
</evidence>
<keyword evidence="2" id="KW-0813">Transport</keyword>
<feature type="transmembrane region" description="Helical" evidence="8">
    <location>
        <begin position="102"/>
        <end position="123"/>
    </location>
</feature>
<keyword evidence="5 8" id="KW-0472">Membrane</keyword>
<evidence type="ECO:0000256" key="6">
    <source>
        <dbReference type="ARBA" id="ARBA00038347"/>
    </source>
</evidence>
<evidence type="ECO:0000313" key="11">
    <source>
        <dbReference type="Proteomes" id="UP000301737"/>
    </source>
</evidence>
<dbReference type="PROSITE" id="PS50850">
    <property type="entry name" value="MFS"/>
    <property type="match status" value="1"/>
</dbReference>
<dbReference type="SUPFAM" id="SSF103473">
    <property type="entry name" value="MFS general substrate transporter"/>
    <property type="match status" value="1"/>
</dbReference>
<feature type="transmembrane region" description="Helical" evidence="8">
    <location>
        <begin position="259"/>
        <end position="280"/>
    </location>
</feature>
<reference evidence="10 11" key="1">
    <citation type="submission" date="2019-01" db="EMBL/GenBank/DDBJ databases">
        <title>Draft Genome Sequencing of Zygosaccharomyces mellis Ca-7.</title>
        <authorList>
            <person name="Shiwa Y."/>
            <person name="Kanesaki Y."/>
            <person name="Ishige T."/>
            <person name="Mura K."/>
            <person name="Hori T."/>
            <person name="Tamura T."/>
        </authorList>
    </citation>
    <scope>NUCLEOTIDE SEQUENCE [LARGE SCALE GENOMIC DNA]</scope>
    <source>
        <strain evidence="10 11">Ca-7</strain>
    </source>
</reference>
<feature type="domain" description="Major facilitator superfamily (MFS) profile" evidence="9">
    <location>
        <begin position="104"/>
        <end position="559"/>
    </location>
</feature>
<evidence type="ECO:0000313" key="10">
    <source>
        <dbReference type="EMBL" id="GCF01231.1"/>
    </source>
</evidence>
<comment type="caution">
    <text evidence="10">The sequence shown here is derived from an EMBL/GenBank/DDBJ whole genome shotgun (WGS) entry which is preliminary data.</text>
</comment>
<evidence type="ECO:0000256" key="2">
    <source>
        <dbReference type="ARBA" id="ARBA00022448"/>
    </source>
</evidence>
<evidence type="ECO:0000259" key="9">
    <source>
        <dbReference type="PROSITE" id="PS50850"/>
    </source>
</evidence>
<evidence type="ECO:0000256" key="8">
    <source>
        <dbReference type="SAM" id="Phobius"/>
    </source>
</evidence>
<dbReference type="InterPro" id="IPR011701">
    <property type="entry name" value="MFS"/>
</dbReference>
<keyword evidence="11" id="KW-1185">Reference proteome</keyword>
<evidence type="ECO:0000256" key="1">
    <source>
        <dbReference type="ARBA" id="ARBA00004141"/>
    </source>
</evidence>
<dbReference type="PANTHER" id="PTHR23502">
    <property type="entry name" value="MAJOR FACILITATOR SUPERFAMILY"/>
    <property type="match status" value="1"/>
</dbReference>
<evidence type="ECO:0000256" key="7">
    <source>
        <dbReference type="SAM" id="MobiDB-lite"/>
    </source>
</evidence>
<proteinExistence type="inferred from homology"/>
<keyword evidence="3 8" id="KW-0812">Transmembrane</keyword>
<evidence type="ECO:0000256" key="5">
    <source>
        <dbReference type="ARBA" id="ARBA00023136"/>
    </source>
</evidence>
<accession>A0A4C2EAK6</accession>
<feature type="transmembrane region" description="Helical" evidence="8">
    <location>
        <begin position="143"/>
        <end position="162"/>
    </location>
</feature>
<comment type="similarity">
    <text evidence="6">Belongs to the major facilitator superfamily. CAR1 family.</text>
</comment>
<keyword evidence="4 8" id="KW-1133">Transmembrane helix</keyword>
<feature type="transmembrane region" description="Helical" evidence="8">
    <location>
        <begin position="506"/>
        <end position="525"/>
    </location>
</feature>
<evidence type="ECO:0000256" key="3">
    <source>
        <dbReference type="ARBA" id="ARBA00022692"/>
    </source>
</evidence>
<dbReference type="OrthoDB" id="3066029at2759"/>
<feature type="compositionally biased region" description="Polar residues" evidence="7">
    <location>
        <begin position="7"/>
        <end position="24"/>
    </location>
</feature>
<dbReference type="CDD" id="cd17323">
    <property type="entry name" value="MFS_Tpo1_MDR_like"/>
    <property type="match status" value="1"/>
</dbReference>
<dbReference type="Gene3D" id="1.20.1720.10">
    <property type="entry name" value="Multidrug resistance protein D"/>
    <property type="match status" value="1"/>
</dbReference>
<gene>
    <name evidence="10" type="primary">DTR1</name>
    <name evidence="10" type="ORF">ZYGM_000378</name>
</gene>
<feature type="transmembrane region" description="Helical" evidence="8">
    <location>
        <begin position="440"/>
        <end position="461"/>
    </location>
</feature>
<dbReference type="InterPro" id="IPR036259">
    <property type="entry name" value="MFS_trans_sf"/>
</dbReference>
<dbReference type="GO" id="GO:0005275">
    <property type="term" value="F:amine transmembrane transporter activity"/>
    <property type="evidence" value="ECO:0007669"/>
    <property type="project" value="TreeGrafter"/>
</dbReference>
<dbReference type="Pfam" id="PF07690">
    <property type="entry name" value="MFS_1"/>
    <property type="match status" value="1"/>
</dbReference>
<feature type="transmembrane region" description="Helical" evidence="8">
    <location>
        <begin position="531"/>
        <end position="555"/>
    </location>
</feature>
<comment type="subcellular location">
    <subcellularLocation>
        <location evidence="1">Membrane</location>
        <topology evidence="1">Multi-pass membrane protein</topology>
    </subcellularLocation>
</comment>
<feature type="transmembrane region" description="Helical" evidence="8">
    <location>
        <begin position="169"/>
        <end position="190"/>
    </location>
</feature>
<dbReference type="PANTHER" id="PTHR23502:SF21">
    <property type="entry name" value="DITYROSINE TRANSPORTER 1"/>
    <property type="match status" value="1"/>
</dbReference>
<feature type="transmembrane region" description="Helical" evidence="8">
    <location>
        <begin position="196"/>
        <end position="217"/>
    </location>
</feature>
<name>A0A4C2EAK6_9SACH</name>
<dbReference type="Proteomes" id="UP000301737">
    <property type="component" value="Unassembled WGS sequence"/>
</dbReference>
<feature type="transmembrane region" description="Helical" evidence="8">
    <location>
        <begin position="229"/>
        <end position="253"/>
    </location>
</feature>
<dbReference type="Gene3D" id="1.20.1250.20">
    <property type="entry name" value="MFS general substrate transporter like domains"/>
    <property type="match status" value="1"/>
</dbReference>
<dbReference type="GO" id="GO:0005886">
    <property type="term" value="C:plasma membrane"/>
    <property type="evidence" value="ECO:0007669"/>
    <property type="project" value="TreeGrafter"/>
</dbReference>
<feature type="region of interest" description="Disordered" evidence="7">
    <location>
        <begin position="1"/>
        <end position="24"/>
    </location>
</feature>
<dbReference type="FunFam" id="1.20.1720.10:FF:000009">
    <property type="entry name" value="MFS multidrug transporter"/>
    <property type="match status" value="1"/>
</dbReference>
<protein>
    <submittedName>
        <fullName evidence="10">Dityrosine transporter 1</fullName>
    </submittedName>
</protein>
<organism evidence="10 11">
    <name type="scientific">Zygosaccharomyces mellis</name>
    <dbReference type="NCBI Taxonomy" id="42258"/>
    <lineage>
        <taxon>Eukaryota</taxon>
        <taxon>Fungi</taxon>
        <taxon>Dikarya</taxon>
        <taxon>Ascomycota</taxon>
        <taxon>Saccharomycotina</taxon>
        <taxon>Saccharomycetes</taxon>
        <taxon>Saccharomycetales</taxon>
        <taxon>Saccharomycetaceae</taxon>
        <taxon>Zygosaccharomyces</taxon>
    </lineage>
</organism>
<dbReference type="EMBL" id="BIMX01000029">
    <property type="protein sequence ID" value="GCF01231.1"/>
    <property type="molecule type" value="Genomic_DNA"/>
</dbReference>
<feature type="transmembrane region" description="Helical" evidence="8">
    <location>
        <begin position="467"/>
        <end position="486"/>
    </location>
</feature>
<dbReference type="AlphaFoldDB" id="A0A4C2EAK6"/>